<evidence type="ECO:0000313" key="2">
    <source>
        <dbReference type="EMBL" id="AXE24427.1"/>
    </source>
</evidence>
<sequence length="69" mass="7435">MLTINVAVLLAVVVFFRLRRRTQARSRVEERTTALIILALGVLLAPTPIGRGILDVLGQPAGGVTRASR</sequence>
<dbReference type="RefSeq" id="WP_114055610.1">
    <property type="nucleotide sequence ID" value="NZ_CP030862.1"/>
</dbReference>
<keyword evidence="1" id="KW-0472">Membrane</keyword>
<name>A0A344U0K6_9ACTN</name>
<proteinExistence type="predicted"/>
<dbReference type="Proteomes" id="UP000252004">
    <property type="component" value="Chromosome"/>
</dbReference>
<dbReference type="KEGG" id="sgz:C0216_14035"/>
<evidence type="ECO:0000256" key="1">
    <source>
        <dbReference type="SAM" id="Phobius"/>
    </source>
</evidence>
<organism evidence="2 3">
    <name type="scientific">Streptomyces globosus</name>
    <dbReference type="NCBI Taxonomy" id="68209"/>
    <lineage>
        <taxon>Bacteria</taxon>
        <taxon>Bacillati</taxon>
        <taxon>Actinomycetota</taxon>
        <taxon>Actinomycetes</taxon>
        <taxon>Kitasatosporales</taxon>
        <taxon>Streptomycetaceae</taxon>
        <taxon>Streptomyces</taxon>
    </lineage>
</organism>
<accession>A0A344U0K6</accession>
<feature type="transmembrane region" description="Helical" evidence="1">
    <location>
        <begin position="34"/>
        <end position="54"/>
    </location>
</feature>
<gene>
    <name evidence="2" type="ORF">C0216_14035</name>
</gene>
<keyword evidence="1" id="KW-1133">Transmembrane helix</keyword>
<keyword evidence="3" id="KW-1185">Reference proteome</keyword>
<evidence type="ECO:0000313" key="3">
    <source>
        <dbReference type="Proteomes" id="UP000252004"/>
    </source>
</evidence>
<dbReference type="AlphaFoldDB" id="A0A344U0K6"/>
<dbReference type="EMBL" id="CP030862">
    <property type="protein sequence ID" value="AXE24427.1"/>
    <property type="molecule type" value="Genomic_DNA"/>
</dbReference>
<protein>
    <submittedName>
        <fullName evidence="2">Uncharacterized protein</fullName>
    </submittedName>
</protein>
<reference evidence="2 3" key="1">
    <citation type="submission" date="2018-01" db="EMBL/GenBank/DDBJ databases">
        <title>Draft genome Sequence of streptomyces globosus LZH-48.</title>
        <authorList>
            <person name="Ran K."/>
            <person name="Li Z."/>
            <person name="Wei S."/>
            <person name="Dong R."/>
        </authorList>
    </citation>
    <scope>NUCLEOTIDE SEQUENCE [LARGE SCALE GENOMIC DNA]</scope>
    <source>
        <strain evidence="2 3">LZH-48</strain>
    </source>
</reference>
<keyword evidence="1" id="KW-0812">Transmembrane</keyword>